<dbReference type="GO" id="GO:0008270">
    <property type="term" value="F:zinc ion binding"/>
    <property type="evidence" value="ECO:0007669"/>
    <property type="project" value="UniProtKB-KW"/>
</dbReference>
<dbReference type="SMART" id="SM00464">
    <property type="entry name" value="LON"/>
    <property type="match status" value="1"/>
</dbReference>
<dbReference type="Gene3D" id="1.20.58.1480">
    <property type="match status" value="1"/>
</dbReference>
<dbReference type="SUPFAM" id="SSF88697">
    <property type="entry name" value="PUA domain-like"/>
    <property type="match status" value="1"/>
</dbReference>
<evidence type="ECO:0008006" key="10">
    <source>
        <dbReference type="Google" id="ProtNLM"/>
    </source>
</evidence>
<reference evidence="8 9" key="1">
    <citation type="journal article" date="2014" name="BMC Genomics">
        <title>Comparative genome sequencing reveals chemotype-specific gene clusters in the toxigenic black mold Stachybotrys.</title>
        <authorList>
            <person name="Semeiks J."/>
            <person name="Borek D."/>
            <person name="Otwinowski Z."/>
            <person name="Grishin N.V."/>
        </authorList>
    </citation>
    <scope>NUCLEOTIDE SEQUENCE [LARGE SCALE GENOMIC DNA]</scope>
    <source>
        <strain evidence="9">CBS 109288 / IBT 7711</strain>
    </source>
</reference>
<dbReference type="InterPro" id="IPR046336">
    <property type="entry name" value="Lon_prtase_N_sf"/>
</dbReference>
<name>A0A084AGB3_STACB</name>
<evidence type="ECO:0000256" key="1">
    <source>
        <dbReference type="ARBA" id="ARBA00022723"/>
    </source>
</evidence>
<evidence type="ECO:0000256" key="2">
    <source>
        <dbReference type="ARBA" id="ARBA00022771"/>
    </source>
</evidence>
<dbReference type="EMBL" id="KL648741">
    <property type="protein sequence ID" value="KEY64342.1"/>
    <property type="molecule type" value="Genomic_DNA"/>
</dbReference>
<dbReference type="InterPro" id="IPR001841">
    <property type="entry name" value="Znf_RING"/>
</dbReference>
<organism evidence="8 9">
    <name type="scientific">Stachybotrys chartarum (strain CBS 109288 / IBT 7711)</name>
    <name type="common">Toxic black mold</name>
    <name type="synonym">Stilbospora chartarum</name>
    <dbReference type="NCBI Taxonomy" id="1280523"/>
    <lineage>
        <taxon>Eukaryota</taxon>
        <taxon>Fungi</taxon>
        <taxon>Dikarya</taxon>
        <taxon>Ascomycota</taxon>
        <taxon>Pezizomycotina</taxon>
        <taxon>Sordariomycetes</taxon>
        <taxon>Hypocreomycetidae</taxon>
        <taxon>Hypocreales</taxon>
        <taxon>Stachybotryaceae</taxon>
        <taxon>Stachybotrys</taxon>
    </lineage>
</organism>
<dbReference type="InterPro" id="IPR017907">
    <property type="entry name" value="Znf_RING_CS"/>
</dbReference>
<feature type="domain" description="Lon N-terminal" evidence="7">
    <location>
        <begin position="310"/>
        <end position="548"/>
    </location>
</feature>
<protein>
    <recommendedName>
        <fullName evidence="10">RING-type domain-containing protein</fullName>
    </recommendedName>
</protein>
<gene>
    <name evidence="8" type="ORF">S7711_09608</name>
</gene>
<dbReference type="PROSITE" id="PS00518">
    <property type="entry name" value="ZF_RING_1"/>
    <property type="match status" value="1"/>
</dbReference>
<dbReference type="SUPFAM" id="SSF57850">
    <property type="entry name" value="RING/U-box"/>
    <property type="match status" value="2"/>
</dbReference>
<dbReference type="Pfam" id="PF02190">
    <property type="entry name" value="LON_substr_bdg"/>
    <property type="match status" value="1"/>
</dbReference>
<evidence type="ECO:0000313" key="9">
    <source>
        <dbReference type="Proteomes" id="UP000028045"/>
    </source>
</evidence>
<evidence type="ECO:0000256" key="3">
    <source>
        <dbReference type="ARBA" id="ARBA00022833"/>
    </source>
</evidence>
<feature type="region of interest" description="Disordered" evidence="5">
    <location>
        <begin position="1"/>
        <end position="20"/>
    </location>
</feature>
<sequence>MSPELPEVAETRTPTGPEGIVFDRNTDTEVHYPLVTPSQVKNQARDLVRLFQCRACSRPLREPVTLPCGRSVCRSCIPEPHVRANITYPALPGRQHGFHCPVPDCGKEHALGDCAVDVILNKAVERMAAEIRNAMLEATQSNWSTHIAVQDSWQVAGVASLQDADDHSQVLSGGRLLATWNLVESGLLDFDAEVSYKDVSTPSVSADEIELWETDHVRKVQVDARLEMDCQICYALFYDPLTTACGHTFCRSCLHRILDHSRYCPICRRKLAINPLLSPSSYPSNGRLGKMIETFWTDELHSRRQALEAEQTDRHRDFDTALFICTLSFPLMPTFLHVFEPRYRLMIRRALEGDGTFGMVLPRRTYGSGDAPFYELGTLLRVVNVQRFPDGRSLIETKGISRFRVLRHGIVDGYTVGRTERIEDVSVEEEEALEAAEVGSEARDGLGASKSTPDDEEVRMPETVAGLEVLPTRSLMRIAAAFVERMRAQSVPWLTERVLEMYPEDPAVFPWWFASMLPVKDQEKYRLLGTASVRERLKICCAWILEWESNRW</sequence>
<keyword evidence="2 4" id="KW-0863">Zinc-finger</keyword>
<evidence type="ECO:0000256" key="5">
    <source>
        <dbReference type="SAM" id="MobiDB-lite"/>
    </source>
</evidence>
<keyword evidence="3" id="KW-0862">Zinc</keyword>
<dbReference type="OrthoDB" id="264917at2759"/>
<dbReference type="Gene3D" id="2.30.130.40">
    <property type="entry name" value="LON domain-like"/>
    <property type="match status" value="1"/>
</dbReference>
<dbReference type="InterPro" id="IPR003111">
    <property type="entry name" value="Lon_prtase_N"/>
</dbReference>
<evidence type="ECO:0000256" key="4">
    <source>
        <dbReference type="PROSITE-ProRule" id="PRU00175"/>
    </source>
</evidence>
<dbReference type="InterPro" id="IPR015947">
    <property type="entry name" value="PUA-like_sf"/>
</dbReference>
<dbReference type="InterPro" id="IPR013083">
    <property type="entry name" value="Znf_RING/FYVE/PHD"/>
</dbReference>
<dbReference type="PANTHER" id="PTHR23327">
    <property type="entry name" value="RING FINGER PROTEIN 127"/>
    <property type="match status" value="1"/>
</dbReference>
<dbReference type="Gene3D" id="3.30.40.10">
    <property type="entry name" value="Zinc/RING finger domain, C3HC4 (zinc finger)"/>
    <property type="match status" value="2"/>
</dbReference>
<feature type="domain" description="RING-type" evidence="6">
    <location>
        <begin position="230"/>
        <end position="268"/>
    </location>
</feature>
<evidence type="ECO:0000313" key="8">
    <source>
        <dbReference type="EMBL" id="KEY64342.1"/>
    </source>
</evidence>
<dbReference type="HOGENOM" id="CLU_013989_3_0_1"/>
<dbReference type="Pfam" id="PF13923">
    <property type="entry name" value="zf-C3HC4_2"/>
    <property type="match status" value="1"/>
</dbReference>
<proteinExistence type="predicted"/>
<keyword evidence="9" id="KW-1185">Reference proteome</keyword>
<accession>A0A084AGB3</accession>
<feature type="region of interest" description="Disordered" evidence="5">
    <location>
        <begin position="435"/>
        <end position="459"/>
    </location>
</feature>
<dbReference type="AlphaFoldDB" id="A0A084AGB3"/>
<dbReference type="SMART" id="SM00184">
    <property type="entry name" value="RING"/>
    <property type="match status" value="2"/>
</dbReference>
<dbReference type="PROSITE" id="PS51787">
    <property type="entry name" value="LON_N"/>
    <property type="match status" value="1"/>
</dbReference>
<dbReference type="PROSITE" id="PS50089">
    <property type="entry name" value="ZF_RING_2"/>
    <property type="match status" value="1"/>
</dbReference>
<keyword evidence="1" id="KW-0479">Metal-binding</keyword>
<dbReference type="Proteomes" id="UP000028045">
    <property type="component" value="Unassembled WGS sequence"/>
</dbReference>
<dbReference type="GO" id="GO:0061630">
    <property type="term" value="F:ubiquitin protein ligase activity"/>
    <property type="evidence" value="ECO:0007669"/>
    <property type="project" value="TreeGrafter"/>
</dbReference>
<evidence type="ECO:0000259" key="6">
    <source>
        <dbReference type="PROSITE" id="PS50089"/>
    </source>
</evidence>
<evidence type="ECO:0000259" key="7">
    <source>
        <dbReference type="PROSITE" id="PS51787"/>
    </source>
</evidence>
<dbReference type="PANTHER" id="PTHR23327:SF42">
    <property type="entry name" value="LON PEPTIDASE N-TERMINAL DOMAIN AND RING FINGER PROTEIN C14F5.10C"/>
    <property type="match status" value="1"/>
</dbReference>
<dbReference type="CDD" id="cd16514">
    <property type="entry name" value="RING-HC_LONFs_rpt2"/>
    <property type="match status" value="1"/>
</dbReference>